<dbReference type="PANTHER" id="PTHR30438">
    <property type="entry name" value="36 KDA ANTIGEN-RELATED"/>
    <property type="match status" value="1"/>
</dbReference>
<evidence type="ECO:0000256" key="1">
    <source>
        <dbReference type="SAM" id="Phobius"/>
    </source>
</evidence>
<gene>
    <name evidence="2" type="ORF">H4O09_06115</name>
</gene>
<dbReference type="Gene3D" id="2.40.30.170">
    <property type="match status" value="1"/>
</dbReference>
<dbReference type="RefSeq" id="WP_182621863.1">
    <property type="nucleotide sequence ID" value="NZ_JACIUV010000002.1"/>
</dbReference>
<name>A0A7W3UZG3_9GAMM</name>
<protein>
    <submittedName>
        <fullName evidence="2">HlyD family efflux transporter periplasmic adaptor subunit</fullName>
    </submittedName>
</protein>
<proteinExistence type="predicted"/>
<dbReference type="Gene3D" id="1.10.287.470">
    <property type="entry name" value="Helix hairpin bin"/>
    <property type="match status" value="1"/>
</dbReference>
<evidence type="ECO:0000313" key="2">
    <source>
        <dbReference type="EMBL" id="MBB1116631.1"/>
    </source>
</evidence>
<keyword evidence="1" id="KW-0812">Transmembrane</keyword>
<reference evidence="2 3" key="1">
    <citation type="submission" date="2020-08" db="EMBL/GenBank/DDBJ databases">
        <title>Stenotrophomonas sp. W1S232.</title>
        <authorList>
            <person name="Deng Y."/>
        </authorList>
    </citation>
    <scope>NUCLEOTIDE SEQUENCE [LARGE SCALE GENOMIC DNA]</scope>
    <source>
        <strain evidence="2 3">W1S232</strain>
    </source>
</reference>
<dbReference type="AlphaFoldDB" id="A0A7W3UZG3"/>
<dbReference type="GO" id="GO:0005886">
    <property type="term" value="C:plasma membrane"/>
    <property type="evidence" value="ECO:0007669"/>
    <property type="project" value="TreeGrafter"/>
</dbReference>
<keyword evidence="1" id="KW-0472">Membrane</keyword>
<dbReference type="EMBL" id="JACIUV010000002">
    <property type="protein sequence ID" value="MBB1116631.1"/>
    <property type="molecule type" value="Genomic_DNA"/>
</dbReference>
<dbReference type="Gene3D" id="2.40.50.100">
    <property type="match status" value="1"/>
</dbReference>
<comment type="caution">
    <text evidence="2">The sequence shown here is derived from an EMBL/GenBank/DDBJ whole genome shotgun (WGS) entry which is preliminary data.</text>
</comment>
<keyword evidence="1" id="KW-1133">Transmembrane helix</keyword>
<evidence type="ECO:0000313" key="3">
    <source>
        <dbReference type="Proteomes" id="UP000550609"/>
    </source>
</evidence>
<dbReference type="Proteomes" id="UP000550609">
    <property type="component" value="Unassembled WGS sequence"/>
</dbReference>
<sequence>MNPVAFIKNKPLIVLAIAALAGLLGWWAWQGLRQSGPGEGFVSGNGRIEATEIDVATRLPGRVSEILVDEGDFVQAGQALATMQLDSLQAQKHEAEAMQAQAGHAVTAALAQVALRQSDVAAAQALVAQAQAQWEAASRRLARTQALTRAGAASAQELDDTRASVRAIEASVAASRAQVAAAEAAVSAAQAQVVGARSNVEAATATVARIQADIDDSVLRAPRDGRVQVRVAQPGEVLGSGGRVLSLLDLSDVYMTFFVPETVAGRIALGSEVRIVLDTAPEIAIPARVSFVASQAQFTPKTVETASERQKLMFRVRAQIAPALLQRYLDRVKTGVPGVAWLKLDPQAAWPAGLSVPPAVQAAAGTTPDAPAPAPAQAD</sequence>
<accession>A0A7W3UZG3</accession>
<organism evidence="2 3">
    <name type="scientific">Stenotrophomonas koreensis</name>
    <dbReference type="NCBI Taxonomy" id="266128"/>
    <lineage>
        <taxon>Bacteria</taxon>
        <taxon>Pseudomonadati</taxon>
        <taxon>Pseudomonadota</taxon>
        <taxon>Gammaproteobacteria</taxon>
        <taxon>Lysobacterales</taxon>
        <taxon>Lysobacteraceae</taxon>
        <taxon>Stenotrophomonas</taxon>
    </lineage>
</organism>
<dbReference type="SUPFAM" id="SSF111369">
    <property type="entry name" value="HlyD-like secretion proteins"/>
    <property type="match status" value="2"/>
</dbReference>
<dbReference type="PANTHER" id="PTHR30438:SF2">
    <property type="entry name" value="MEMBRANE PROTEIN"/>
    <property type="match status" value="1"/>
</dbReference>
<feature type="transmembrane region" description="Helical" evidence="1">
    <location>
        <begin position="12"/>
        <end position="29"/>
    </location>
</feature>